<dbReference type="Proteomes" id="UP001530400">
    <property type="component" value="Unassembled WGS sequence"/>
</dbReference>
<sequence length="400" mass="45766">MKAKVNSSIALFLALAITFATIIGNIFTAHLMLSSYELDSYHRILPQSSNSKLRNSHNCKDMQTLNCPLGKETPFEYHQAMLSSYRNEVNTDLFRKCANLPLPMTPKDPVECWPRLIILPSHATSGNELFQYLMDRVFTNLDISMSQYHEWPSRKDPLFSISNNPLDLWKVANATASNYIFSGVWGTRNTTAAIPFLGRPAIFKSHTSQSDNITRRKEVAKPLIETEQQGFLHGVIRMARNPGDQILRNSFRWLSKKCYSDGDECFFKNAHICCEDIVDDARTYRAFHSFWDEIGLRSPEIIVHYEDITSKDKVSRAIQSVMHFLDGVSPVENYLNSNNVEMVEHVRDVIRELKYEQGTLVAQICGKEVAKMVHDATKEYSVPLGYVFNENTGVWSLKYD</sequence>
<proteinExistence type="predicted"/>
<reference evidence="1 2" key="1">
    <citation type="submission" date="2024-10" db="EMBL/GenBank/DDBJ databases">
        <title>Updated reference genomes for cyclostephanoid diatoms.</title>
        <authorList>
            <person name="Roberts W.R."/>
            <person name="Alverson A.J."/>
        </authorList>
    </citation>
    <scope>NUCLEOTIDE SEQUENCE [LARGE SCALE GENOMIC DNA]</scope>
    <source>
        <strain evidence="1 2">AJA010-31</strain>
    </source>
</reference>
<organism evidence="1 2">
    <name type="scientific">Cyclotella atomus</name>
    <dbReference type="NCBI Taxonomy" id="382360"/>
    <lineage>
        <taxon>Eukaryota</taxon>
        <taxon>Sar</taxon>
        <taxon>Stramenopiles</taxon>
        <taxon>Ochrophyta</taxon>
        <taxon>Bacillariophyta</taxon>
        <taxon>Coscinodiscophyceae</taxon>
        <taxon>Thalassiosirophycidae</taxon>
        <taxon>Stephanodiscales</taxon>
        <taxon>Stephanodiscaceae</taxon>
        <taxon>Cyclotella</taxon>
    </lineage>
</organism>
<comment type="caution">
    <text evidence="1">The sequence shown here is derived from an EMBL/GenBank/DDBJ whole genome shotgun (WGS) entry which is preliminary data.</text>
</comment>
<evidence type="ECO:0000313" key="1">
    <source>
        <dbReference type="EMBL" id="KAL3790763.1"/>
    </source>
</evidence>
<name>A0ABD3PRJ9_9STRA</name>
<evidence type="ECO:0008006" key="3">
    <source>
        <dbReference type="Google" id="ProtNLM"/>
    </source>
</evidence>
<accession>A0ABD3PRJ9</accession>
<gene>
    <name evidence="1" type="ORF">ACHAWO_007680</name>
</gene>
<dbReference type="EMBL" id="JALLPJ020000486">
    <property type="protein sequence ID" value="KAL3790763.1"/>
    <property type="molecule type" value="Genomic_DNA"/>
</dbReference>
<evidence type="ECO:0000313" key="2">
    <source>
        <dbReference type="Proteomes" id="UP001530400"/>
    </source>
</evidence>
<protein>
    <recommendedName>
        <fullName evidence="3">Sulfotransferase</fullName>
    </recommendedName>
</protein>
<keyword evidence="2" id="KW-1185">Reference proteome</keyword>
<dbReference type="AlphaFoldDB" id="A0ABD3PRJ9"/>